<comment type="caution">
    <text evidence="1">The sequence shown here is derived from an EMBL/GenBank/DDBJ whole genome shotgun (WGS) entry which is preliminary data.</text>
</comment>
<evidence type="ECO:0008006" key="3">
    <source>
        <dbReference type="Google" id="ProtNLM"/>
    </source>
</evidence>
<sequence length="112" mass="12975">MQDKTLKRNIESAGGWFVGEYGGLIMNKFNELENDKDVKNEFVRDVFHSQGRDKDYGGTRTRVNAVIRIIKSNKLIEALEYIIESDRINKEEPKAVRMAKEALREIKSKQTI</sequence>
<dbReference type="Proteomes" id="UP001589738">
    <property type="component" value="Unassembled WGS sequence"/>
</dbReference>
<dbReference type="RefSeq" id="WP_377058045.1">
    <property type="nucleotide sequence ID" value="NZ_JBHLUU010000028.1"/>
</dbReference>
<evidence type="ECO:0000313" key="2">
    <source>
        <dbReference type="Proteomes" id="UP001589738"/>
    </source>
</evidence>
<keyword evidence="2" id="KW-1185">Reference proteome</keyword>
<dbReference type="EMBL" id="JBHLUU010000028">
    <property type="protein sequence ID" value="MFC0475613.1"/>
    <property type="molecule type" value="Genomic_DNA"/>
</dbReference>
<gene>
    <name evidence="1" type="ORF">ACFFHF_10170</name>
</gene>
<reference evidence="1 2" key="1">
    <citation type="submission" date="2024-09" db="EMBL/GenBank/DDBJ databases">
        <authorList>
            <person name="Sun Q."/>
            <person name="Mori K."/>
        </authorList>
    </citation>
    <scope>NUCLEOTIDE SEQUENCE [LARGE SCALE GENOMIC DNA]</scope>
    <source>
        <strain evidence="1 2">CGMCC 1.9126</strain>
    </source>
</reference>
<accession>A0ABV6KQM0</accession>
<organism evidence="1 2">
    <name type="scientific">Robertmurraya beringensis</name>
    <dbReference type="NCBI Taxonomy" id="641660"/>
    <lineage>
        <taxon>Bacteria</taxon>
        <taxon>Bacillati</taxon>
        <taxon>Bacillota</taxon>
        <taxon>Bacilli</taxon>
        <taxon>Bacillales</taxon>
        <taxon>Bacillaceae</taxon>
        <taxon>Robertmurraya</taxon>
    </lineage>
</organism>
<evidence type="ECO:0000313" key="1">
    <source>
        <dbReference type="EMBL" id="MFC0475613.1"/>
    </source>
</evidence>
<name>A0ABV6KQM0_9BACI</name>
<proteinExistence type="predicted"/>
<protein>
    <recommendedName>
        <fullName evidence="3">LAGLIDADG homing endonuclease</fullName>
    </recommendedName>
</protein>